<evidence type="ECO:0000313" key="2">
    <source>
        <dbReference type="Proteomes" id="UP000178227"/>
    </source>
</evidence>
<sequence>MQIPGKVVNIWYSKNTKVVQVKIDLGLETSRGNRYIQGLFEFTDEYFGTLDPKHGDCVSVWAGLYKHGETVIYTNRNLTPGPTQCE</sequence>
<comment type="caution">
    <text evidence="1">The sequence shown here is derived from an EMBL/GenBank/DDBJ whole genome shotgun (WGS) entry which is preliminary data.</text>
</comment>
<evidence type="ECO:0000313" key="1">
    <source>
        <dbReference type="EMBL" id="OGN22100.1"/>
    </source>
</evidence>
<dbReference type="EMBL" id="MGKI01000014">
    <property type="protein sequence ID" value="OGN22100.1"/>
    <property type="molecule type" value="Genomic_DNA"/>
</dbReference>
<gene>
    <name evidence="1" type="ORF">A2918_02980</name>
</gene>
<proteinExistence type="predicted"/>
<organism evidence="1 2">
    <name type="scientific">Candidatus Yanofskybacteria bacterium RIFCSPLOWO2_01_FULL_42_49</name>
    <dbReference type="NCBI Taxonomy" id="1802694"/>
    <lineage>
        <taxon>Bacteria</taxon>
        <taxon>Candidatus Yanofskyibacteriota</taxon>
    </lineage>
</organism>
<name>A0A1F8GAP2_9BACT</name>
<protein>
    <submittedName>
        <fullName evidence="1">Uncharacterized protein</fullName>
    </submittedName>
</protein>
<accession>A0A1F8GAP2</accession>
<dbReference type="Proteomes" id="UP000178227">
    <property type="component" value="Unassembled WGS sequence"/>
</dbReference>
<dbReference type="AlphaFoldDB" id="A0A1F8GAP2"/>
<reference evidence="1 2" key="1">
    <citation type="journal article" date="2016" name="Nat. Commun.">
        <title>Thousands of microbial genomes shed light on interconnected biogeochemical processes in an aquifer system.</title>
        <authorList>
            <person name="Anantharaman K."/>
            <person name="Brown C.T."/>
            <person name="Hug L.A."/>
            <person name="Sharon I."/>
            <person name="Castelle C.J."/>
            <person name="Probst A.J."/>
            <person name="Thomas B.C."/>
            <person name="Singh A."/>
            <person name="Wilkins M.J."/>
            <person name="Karaoz U."/>
            <person name="Brodie E.L."/>
            <person name="Williams K.H."/>
            <person name="Hubbard S.S."/>
            <person name="Banfield J.F."/>
        </authorList>
    </citation>
    <scope>NUCLEOTIDE SEQUENCE [LARGE SCALE GENOMIC DNA]</scope>
</reference>